<sequence>FKKIGKITLPLIYEDYVPFKTYSKKRVKKIKRGNFSLIKIILSNKVEELPKFPILLKYPYLI</sequence>
<comment type="caution">
    <text evidence="1">The sequence shown here is derived from an EMBL/GenBank/DDBJ whole genome shotgun (WGS) entry which is preliminary data.</text>
</comment>
<evidence type="ECO:0000313" key="1">
    <source>
        <dbReference type="EMBL" id="KAK3391709.1"/>
    </source>
</evidence>
<gene>
    <name evidence="1" type="ORF">B0T20DRAFT_320414</name>
</gene>
<accession>A0AAE0P1J6</accession>
<evidence type="ECO:0000313" key="2">
    <source>
        <dbReference type="Proteomes" id="UP001281003"/>
    </source>
</evidence>
<dbReference type="AlphaFoldDB" id="A0AAE0P1J6"/>
<feature type="non-terminal residue" evidence="1">
    <location>
        <position position="62"/>
    </location>
</feature>
<dbReference type="EMBL" id="JAUTDP010000012">
    <property type="protein sequence ID" value="KAK3391709.1"/>
    <property type="molecule type" value="Genomic_DNA"/>
</dbReference>
<name>A0AAE0P1J6_SORBR</name>
<protein>
    <submittedName>
        <fullName evidence="1">Uncharacterized protein</fullName>
    </submittedName>
</protein>
<reference evidence="1" key="2">
    <citation type="submission" date="2023-07" db="EMBL/GenBank/DDBJ databases">
        <authorList>
            <consortium name="Lawrence Berkeley National Laboratory"/>
            <person name="Haridas S."/>
            <person name="Hensen N."/>
            <person name="Bonometti L."/>
            <person name="Westerberg I."/>
            <person name="Brannstrom I.O."/>
            <person name="Guillou S."/>
            <person name="Cros-Aarteil S."/>
            <person name="Calhoun S."/>
            <person name="Kuo A."/>
            <person name="Mondo S."/>
            <person name="Pangilinan J."/>
            <person name="Riley R."/>
            <person name="LaButti K."/>
            <person name="Andreopoulos B."/>
            <person name="Lipzen A."/>
            <person name="Chen C."/>
            <person name="Yanf M."/>
            <person name="Daum C."/>
            <person name="Ng V."/>
            <person name="Clum A."/>
            <person name="Steindorff A."/>
            <person name="Ohm R."/>
            <person name="Martin F."/>
            <person name="Silar P."/>
            <person name="Natvig D."/>
            <person name="Lalanne C."/>
            <person name="Gautier V."/>
            <person name="Ament-velasquez S.L."/>
            <person name="Kruys A."/>
            <person name="Hutchinson M.I."/>
            <person name="Powell A.J."/>
            <person name="Barry K."/>
            <person name="Miller A.N."/>
            <person name="Grigoriev I.V."/>
            <person name="Debuchy R."/>
            <person name="Gladieux P."/>
            <person name="Thoren M.H."/>
            <person name="Johannesson H."/>
        </authorList>
    </citation>
    <scope>NUCLEOTIDE SEQUENCE</scope>
    <source>
        <strain evidence="1">FGSC 1904</strain>
    </source>
</reference>
<organism evidence="1 2">
    <name type="scientific">Sordaria brevicollis</name>
    <dbReference type="NCBI Taxonomy" id="83679"/>
    <lineage>
        <taxon>Eukaryota</taxon>
        <taxon>Fungi</taxon>
        <taxon>Dikarya</taxon>
        <taxon>Ascomycota</taxon>
        <taxon>Pezizomycotina</taxon>
        <taxon>Sordariomycetes</taxon>
        <taxon>Sordariomycetidae</taxon>
        <taxon>Sordariales</taxon>
        <taxon>Sordariaceae</taxon>
        <taxon>Sordaria</taxon>
    </lineage>
</organism>
<keyword evidence="2" id="KW-1185">Reference proteome</keyword>
<reference evidence="1" key="1">
    <citation type="journal article" date="2023" name="Mol. Phylogenet. Evol.">
        <title>Genome-scale phylogeny and comparative genomics of the fungal order Sordariales.</title>
        <authorList>
            <person name="Hensen N."/>
            <person name="Bonometti L."/>
            <person name="Westerberg I."/>
            <person name="Brannstrom I.O."/>
            <person name="Guillou S."/>
            <person name="Cros-Aarteil S."/>
            <person name="Calhoun S."/>
            <person name="Haridas S."/>
            <person name="Kuo A."/>
            <person name="Mondo S."/>
            <person name="Pangilinan J."/>
            <person name="Riley R."/>
            <person name="LaButti K."/>
            <person name="Andreopoulos B."/>
            <person name="Lipzen A."/>
            <person name="Chen C."/>
            <person name="Yan M."/>
            <person name="Daum C."/>
            <person name="Ng V."/>
            <person name="Clum A."/>
            <person name="Steindorff A."/>
            <person name="Ohm R.A."/>
            <person name="Martin F."/>
            <person name="Silar P."/>
            <person name="Natvig D.O."/>
            <person name="Lalanne C."/>
            <person name="Gautier V."/>
            <person name="Ament-Velasquez S.L."/>
            <person name="Kruys A."/>
            <person name="Hutchinson M.I."/>
            <person name="Powell A.J."/>
            <person name="Barry K."/>
            <person name="Miller A.N."/>
            <person name="Grigoriev I.V."/>
            <person name="Debuchy R."/>
            <person name="Gladieux P."/>
            <person name="Hiltunen Thoren M."/>
            <person name="Johannesson H."/>
        </authorList>
    </citation>
    <scope>NUCLEOTIDE SEQUENCE</scope>
    <source>
        <strain evidence="1">FGSC 1904</strain>
    </source>
</reference>
<proteinExistence type="predicted"/>
<feature type="non-terminal residue" evidence="1">
    <location>
        <position position="1"/>
    </location>
</feature>
<dbReference type="Proteomes" id="UP001281003">
    <property type="component" value="Unassembled WGS sequence"/>
</dbReference>